<dbReference type="RefSeq" id="WP_214612802.1">
    <property type="nucleotide sequence ID" value="NZ_JACATN010000005.1"/>
</dbReference>
<sequence length="260" mass="29000">MRITLNKVRLSLSVIILFAFVETYAQELEEKIEDHITYNSSMDTDNIYVELSTADRPTMLSMLHRGLFVYFDVKGKKKKNVSVQYPSEVKLPQRGRDGKEGNSDEFEEDEKQGPDILEVIEEMPKMAKYNNLDFEEDFHLDLNNLGISITYNYEVEEKLLRYELKMPKQYIADNEIDFSKFSIGVVTPKIKKDTKDKDSSLSFGSGGQGGGSGGGPRGGGGQGGGPRGGGSGSRPSGPPKQDKGPEAVTIDFWFNPNFME</sequence>
<protein>
    <submittedName>
        <fullName evidence="2">Uncharacterized protein</fullName>
    </submittedName>
</protein>
<dbReference type="EMBL" id="JACATN010000005">
    <property type="protein sequence ID" value="MBT2162802.1"/>
    <property type="molecule type" value="Genomic_DNA"/>
</dbReference>
<evidence type="ECO:0000313" key="2">
    <source>
        <dbReference type="EMBL" id="MBT2162802.1"/>
    </source>
</evidence>
<evidence type="ECO:0000313" key="3">
    <source>
        <dbReference type="Proteomes" id="UP000740413"/>
    </source>
</evidence>
<reference evidence="2 3" key="1">
    <citation type="submission" date="2020-06" db="EMBL/GenBank/DDBJ databases">
        <authorList>
            <person name="Isaeva M.P."/>
            <person name="Chernysheva N.Y."/>
        </authorList>
    </citation>
    <scope>NUCLEOTIDE SEQUENCE [LARGE SCALE GENOMIC DNA]</scope>
    <source>
        <strain evidence="2 3">KMM 6746</strain>
    </source>
</reference>
<accession>A0ABS5WKR2</accession>
<gene>
    <name evidence="2" type="ORF">HW347_16160</name>
</gene>
<feature type="region of interest" description="Disordered" evidence="1">
    <location>
        <begin position="194"/>
        <end position="249"/>
    </location>
</feature>
<feature type="compositionally biased region" description="Gly residues" evidence="1">
    <location>
        <begin position="204"/>
        <end position="232"/>
    </location>
</feature>
<keyword evidence="3" id="KW-1185">Reference proteome</keyword>
<evidence type="ECO:0000256" key="1">
    <source>
        <dbReference type="SAM" id="MobiDB-lite"/>
    </source>
</evidence>
<feature type="region of interest" description="Disordered" evidence="1">
    <location>
        <begin position="89"/>
        <end position="115"/>
    </location>
</feature>
<name>A0ABS5WKR2_9FLAO</name>
<organism evidence="2 3">
    <name type="scientific">Zobellia barbeyronii</name>
    <dbReference type="NCBI Taxonomy" id="2748009"/>
    <lineage>
        <taxon>Bacteria</taxon>
        <taxon>Pseudomonadati</taxon>
        <taxon>Bacteroidota</taxon>
        <taxon>Flavobacteriia</taxon>
        <taxon>Flavobacteriales</taxon>
        <taxon>Flavobacteriaceae</taxon>
        <taxon>Zobellia</taxon>
    </lineage>
</organism>
<dbReference type="Proteomes" id="UP000740413">
    <property type="component" value="Unassembled WGS sequence"/>
</dbReference>
<proteinExistence type="predicted"/>
<comment type="caution">
    <text evidence="2">The sequence shown here is derived from an EMBL/GenBank/DDBJ whole genome shotgun (WGS) entry which is preliminary data.</text>
</comment>
<reference evidence="3" key="2">
    <citation type="submission" date="2023-07" db="EMBL/GenBank/DDBJ databases">
        <title>Zobellia barbeyronii sp. nov., a new marine flavobacterium, isolated from green and red algae.</title>
        <authorList>
            <person name="Nedashkovskaya O.I."/>
            <person name="Otstavnykh N."/>
            <person name="Zhukova N."/>
            <person name="Guzev K."/>
            <person name="Chausova V."/>
            <person name="Tekutyeva L."/>
            <person name="Mikhailov V."/>
            <person name="Isaeva M."/>
        </authorList>
    </citation>
    <scope>NUCLEOTIDE SEQUENCE [LARGE SCALE GENOMIC DNA]</scope>
    <source>
        <strain evidence="3">KMM 6746</strain>
    </source>
</reference>